<protein>
    <submittedName>
        <fullName evidence="4">Uncharacterized protein</fullName>
    </submittedName>
</protein>
<evidence type="ECO:0000256" key="2">
    <source>
        <dbReference type="ARBA" id="ARBA00022723"/>
    </source>
</evidence>
<proteinExistence type="inferred from homology"/>
<gene>
    <name evidence="4" type="ORF">IEQ34_002833</name>
</gene>
<evidence type="ECO:0000313" key="4">
    <source>
        <dbReference type="EMBL" id="KAH0467800.1"/>
    </source>
</evidence>
<dbReference type="Proteomes" id="UP000775213">
    <property type="component" value="Unassembled WGS sequence"/>
</dbReference>
<dbReference type="GO" id="GO:0020037">
    <property type="term" value="F:heme binding"/>
    <property type="evidence" value="ECO:0007669"/>
    <property type="project" value="InterPro"/>
</dbReference>
<name>A0AAV7HI45_DENCH</name>
<dbReference type="PANTHER" id="PTHR47955:SF14">
    <property type="entry name" value="OS01G0543600 PROTEIN"/>
    <property type="match status" value="1"/>
</dbReference>
<dbReference type="GO" id="GO:0004497">
    <property type="term" value="F:monooxygenase activity"/>
    <property type="evidence" value="ECO:0007669"/>
    <property type="project" value="InterPro"/>
</dbReference>
<reference evidence="4 5" key="1">
    <citation type="journal article" date="2021" name="Hortic Res">
        <title>Chromosome-scale assembly of the Dendrobium chrysotoxum genome enhances the understanding of orchid evolution.</title>
        <authorList>
            <person name="Zhang Y."/>
            <person name="Zhang G.Q."/>
            <person name="Zhang D."/>
            <person name="Liu X.D."/>
            <person name="Xu X.Y."/>
            <person name="Sun W.H."/>
            <person name="Yu X."/>
            <person name="Zhu X."/>
            <person name="Wang Z.W."/>
            <person name="Zhao X."/>
            <person name="Zhong W.Y."/>
            <person name="Chen H."/>
            <person name="Yin W.L."/>
            <person name="Huang T."/>
            <person name="Niu S.C."/>
            <person name="Liu Z.J."/>
        </authorList>
    </citation>
    <scope>NUCLEOTIDE SEQUENCE [LARGE SCALE GENOMIC DNA]</scope>
    <source>
        <strain evidence="4">Lindl</strain>
    </source>
</reference>
<keyword evidence="2" id="KW-0479">Metal-binding</keyword>
<dbReference type="GO" id="GO:0016705">
    <property type="term" value="F:oxidoreductase activity, acting on paired donors, with incorporation or reduction of molecular oxygen"/>
    <property type="evidence" value="ECO:0007669"/>
    <property type="project" value="InterPro"/>
</dbReference>
<dbReference type="PANTHER" id="PTHR47955">
    <property type="entry name" value="CYTOCHROME P450 FAMILY 71 PROTEIN"/>
    <property type="match status" value="1"/>
</dbReference>
<dbReference type="AlphaFoldDB" id="A0AAV7HI45"/>
<keyword evidence="5" id="KW-1185">Reference proteome</keyword>
<organism evidence="4 5">
    <name type="scientific">Dendrobium chrysotoxum</name>
    <name type="common">Orchid</name>
    <dbReference type="NCBI Taxonomy" id="161865"/>
    <lineage>
        <taxon>Eukaryota</taxon>
        <taxon>Viridiplantae</taxon>
        <taxon>Streptophyta</taxon>
        <taxon>Embryophyta</taxon>
        <taxon>Tracheophyta</taxon>
        <taxon>Spermatophyta</taxon>
        <taxon>Magnoliopsida</taxon>
        <taxon>Liliopsida</taxon>
        <taxon>Asparagales</taxon>
        <taxon>Orchidaceae</taxon>
        <taxon>Epidendroideae</taxon>
        <taxon>Malaxideae</taxon>
        <taxon>Dendrobiinae</taxon>
        <taxon>Dendrobium</taxon>
    </lineage>
</organism>
<sequence length="151" mass="17130">MLLHLGTIRTLVVSCPKIAKEVIRNNDLIFATRPKTKVMDFLSYNNNNIAFAQYGGKTHLLSPQRVKSLSFDRAEKVSLLLEKVSDASLRGNGNSYITNVICRVVLGSWITKEKKPLLSKVSHESSALFYEVFLEDFFPNLKWLDVMRGSH</sequence>
<dbReference type="InterPro" id="IPR036396">
    <property type="entry name" value="Cyt_P450_sf"/>
</dbReference>
<dbReference type="GO" id="GO:0005506">
    <property type="term" value="F:iron ion binding"/>
    <property type="evidence" value="ECO:0007669"/>
    <property type="project" value="InterPro"/>
</dbReference>
<accession>A0AAV7HI45</accession>
<dbReference type="SUPFAM" id="SSF48264">
    <property type="entry name" value="Cytochrome P450"/>
    <property type="match status" value="1"/>
</dbReference>
<dbReference type="EMBL" id="JAGFBR010000004">
    <property type="protein sequence ID" value="KAH0467800.1"/>
    <property type="molecule type" value="Genomic_DNA"/>
</dbReference>
<evidence type="ECO:0000313" key="5">
    <source>
        <dbReference type="Proteomes" id="UP000775213"/>
    </source>
</evidence>
<keyword evidence="3" id="KW-0408">Iron</keyword>
<dbReference type="Gene3D" id="1.10.630.10">
    <property type="entry name" value="Cytochrome P450"/>
    <property type="match status" value="1"/>
</dbReference>
<evidence type="ECO:0000256" key="1">
    <source>
        <dbReference type="ARBA" id="ARBA00010617"/>
    </source>
</evidence>
<comment type="similarity">
    <text evidence="1">Belongs to the cytochrome P450 family.</text>
</comment>
<comment type="caution">
    <text evidence="4">The sequence shown here is derived from an EMBL/GenBank/DDBJ whole genome shotgun (WGS) entry which is preliminary data.</text>
</comment>
<evidence type="ECO:0000256" key="3">
    <source>
        <dbReference type="ARBA" id="ARBA00023004"/>
    </source>
</evidence>